<comment type="subcellular location">
    <subcellularLocation>
        <location evidence="1">Membrane</location>
        <topology evidence="1">Multi-pass membrane protein</topology>
    </subcellularLocation>
</comment>
<feature type="transmembrane region" description="Helical" evidence="5">
    <location>
        <begin position="21"/>
        <end position="39"/>
    </location>
</feature>
<reference evidence="7" key="1">
    <citation type="journal article" date="2019" name="Int. J. Syst. Evol. Microbiol.">
        <title>The Global Catalogue of Microorganisms (GCM) 10K type strain sequencing project: providing services to taxonomists for standard genome sequencing and annotation.</title>
        <authorList>
            <consortium name="The Broad Institute Genomics Platform"/>
            <consortium name="The Broad Institute Genome Sequencing Center for Infectious Disease"/>
            <person name="Wu L."/>
            <person name="Ma J."/>
        </authorList>
    </citation>
    <scope>NUCLEOTIDE SEQUENCE [LARGE SCALE GENOMIC DNA]</scope>
    <source>
        <strain evidence="7">CCUG 56608</strain>
    </source>
</reference>
<keyword evidence="2 5" id="KW-0812">Transmembrane</keyword>
<comment type="caution">
    <text evidence="6">The sequence shown here is derived from an EMBL/GenBank/DDBJ whole genome shotgun (WGS) entry which is preliminary data.</text>
</comment>
<accession>A0ABW3NE64</accession>
<dbReference type="RefSeq" id="WP_379591586.1">
    <property type="nucleotide sequence ID" value="NZ_JBHTKK010000007.1"/>
</dbReference>
<keyword evidence="4 5" id="KW-0472">Membrane</keyword>
<feature type="transmembrane region" description="Helical" evidence="5">
    <location>
        <begin position="255"/>
        <end position="281"/>
    </location>
</feature>
<name>A0ABW3NE64_9BACI</name>
<dbReference type="Pfam" id="PF01566">
    <property type="entry name" value="Nramp"/>
    <property type="match status" value="1"/>
</dbReference>
<evidence type="ECO:0000256" key="4">
    <source>
        <dbReference type="ARBA" id="ARBA00023136"/>
    </source>
</evidence>
<keyword evidence="3 5" id="KW-1133">Transmembrane helix</keyword>
<feature type="transmembrane region" description="Helical" evidence="5">
    <location>
        <begin position="293"/>
        <end position="310"/>
    </location>
</feature>
<dbReference type="EMBL" id="JBHTKK010000007">
    <property type="protein sequence ID" value="MFD1065964.1"/>
    <property type="molecule type" value="Genomic_DNA"/>
</dbReference>
<evidence type="ECO:0000256" key="3">
    <source>
        <dbReference type="ARBA" id="ARBA00022989"/>
    </source>
</evidence>
<dbReference type="Proteomes" id="UP001597041">
    <property type="component" value="Unassembled WGS sequence"/>
</dbReference>
<evidence type="ECO:0000256" key="5">
    <source>
        <dbReference type="SAM" id="Phobius"/>
    </source>
</evidence>
<feature type="transmembrane region" description="Helical" evidence="5">
    <location>
        <begin position="60"/>
        <end position="82"/>
    </location>
</feature>
<feature type="transmembrane region" description="Helical" evidence="5">
    <location>
        <begin position="351"/>
        <end position="373"/>
    </location>
</feature>
<evidence type="ECO:0000313" key="6">
    <source>
        <dbReference type="EMBL" id="MFD1065964.1"/>
    </source>
</evidence>
<proteinExistence type="predicted"/>
<evidence type="ECO:0000256" key="1">
    <source>
        <dbReference type="ARBA" id="ARBA00004141"/>
    </source>
</evidence>
<dbReference type="PANTHER" id="PTHR11706">
    <property type="entry name" value="SOLUTE CARRIER PROTEIN FAMILY 11 MEMBER"/>
    <property type="match status" value="1"/>
</dbReference>
<feature type="transmembrane region" description="Helical" evidence="5">
    <location>
        <begin position="207"/>
        <end position="235"/>
    </location>
</feature>
<organism evidence="6 7">
    <name type="scientific">Oceanobacillus locisalsi</name>
    <dbReference type="NCBI Taxonomy" id="546107"/>
    <lineage>
        <taxon>Bacteria</taxon>
        <taxon>Bacillati</taxon>
        <taxon>Bacillota</taxon>
        <taxon>Bacilli</taxon>
        <taxon>Bacillales</taxon>
        <taxon>Bacillaceae</taxon>
        <taxon>Oceanobacillus</taxon>
    </lineage>
</organism>
<feature type="transmembrane region" description="Helical" evidence="5">
    <location>
        <begin position="316"/>
        <end position="339"/>
    </location>
</feature>
<feature type="transmembrane region" description="Helical" evidence="5">
    <location>
        <begin position="94"/>
        <end position="115"/>
    </location>
</feature>
<dbReference type="InterPro" id="IPR001046">
    <property type="entry name" value="NRAMP_fam"/>
</dbReference>
<evidence type="ECO:0000313" key="7">
    <source>
        <dbReference type="Proteomes" id="UP001597041"/>
    </source>
</evidence>
<feature type="transmembrane region" description="Helical" evidence="5">
    <location>
        <begin position="127"/>
        <end position="144"/>
    </location>
</feature>
<evidence type="ECO:0000256" key="2">
    <source>
        <dbReference type="ARBA" id="ARBA00022692"/>
    </source>
</evidence>
<dbReference type="PANTHER" id="PTHR11706:SF2">
    <property type="entry name" value="TRANSPORTER PROTEIN"/>
    <property type="match status" value="1"/>
</dbReference>
<feature type="transmembrane region" description="Helical" evidence="5">
    <location>
        <begin position="164"/>
        <end position="186"/>
    </location>
</feature>
<sequence length="381" mass="40696">MATSAIGPAFLTQTATFTDDFMASFAFAIVVSLIIDIGVQLNIWRVISVSGMRGQEIANFVLPGLGFLIAGLIVFGGFAFNIANLGGAGLALNVLFDLPPALGAGMTAVITIIIFSIRNYGKVMDRLMQVFGVIMVIMTGYVMFTTNPPYQEAFVRAFVPEDYVILLLPIVTIVGGTVGGYISFAGGHRLVDAGVTGRENVGFVSKAASYGILTTGLMRLFLFLAFLGVVTAGYTLDENNPAATAFLVGLGDIGYYMFGIVLFVAAISSVIGVGYTSISFLRSFHPIFEKYNSWFIAAFIAISAVIFIFLGEPVRLLIIAGALNGIILPIILITILIASRKKKIVGDYKHPTWLVVFGAITALFTIGASIMALEGLLDLFR</sequence>
<keyword evidence="7" id="KW-1185">Reference proteome</keyword>
<gene>
    <name evidence="6" type="ORF">ACFQ19_07985</name>
</gene>
<protein>
    <submittedName>
        <fullName evidence="6">NRAMP family divalent metal transporter</fullName>
    </submittedName>
</protein>